<dbReference type="EMBL" id="CM043803">
    <property type="protein sequence ID" value="KAI4807337.1"/>
    <property type="molecule type" value="Genomic_DNA"/>
</dbReference>
<keyword evidence="2" id="KW-1185">Reference proteome</keyword>
<proteinExistence type="predicted"/>
<protein>
    <submittedName>
        <fullName evidence="1">Uncharacterized protein</fullName>
    </submittedName>
</protein>
<accession>A0ACB9W4N7</accession>
<name>A0ACB9W4N7_CHAAC</name>
<evidence type="ECO:0000313" key="2">
    <source>
        <dbReference type="Proteomes" id="UP001057452"/>
    </source>
</evidence>
<evidence type="ECO:0000313" key="1">
    <source>
        <dbReference type="EMBL" id="KAI4807337.1"/>
    </source>
</evidence>
<organism evidence="1 2">
    <name type="scientific">Chaenocephalus aceratus</name>
    <name type="common">Blackfin icefish</name>
    <name type="synonym">Chaenichthys aceratus</name>
    <dbReference type="NCBI Taxonomy" id="36190"/>
    <lineage>
        <taxon>Eukaryota</taxon>
        <taxon>Metazoa</taxon>
        <taxon>Chordata</taxon>
        <taxon>Craniata</taxon>
        <taxon>Vertebrata</taxon>
        <taxon>Euteleostomi</taxon>
        <taxon>Actinopterygii</taxon>
        <taxon>Neopterygii</taxon>
        <taxon>Teleostei</taxon>
        <taxon>Neoteleostei</taxon>
        <taxon>Acanthomorphata</taxon>
        <taxon>Eupercaria</taxon>
        <taxon>Perciformes</taxon>
        <taxon>Notothenioidei</taxon>
        <taxon>Channichthyidae</taxon>
        <taxon>Chaenocephalus</taxon>
    </lineage>
</organism>
<comment type="caution">
    <text evidence="1">The sequence shown here is derived from an EMBL/GenBank/DDBJ whole genome shotgun (WGS) entry which is preliminary data.</text>
</comment>
<sequence>MMSISIVLVFLLCFGFSWRRRDEKQKSLSVSCIILPPRVIVGHKGRVTVSIQGRRVDRVETVWFLNDTPISDTSITASEKGPLLPPRGEMGYYKLHTQGPLHSSGSDTQQLISSLTFIPQISIHKGAVLKCQVSYMGKDKIVVERVSEKFTILSAPEISEIQLAETPNDSDVISMTVKASHFHPDVITFRWFCQGSELRPVASQASSSPQPNSEGFFSASSQCKLPQSELEKGGTKVWVSVHHIALKQPVTRETRGFMKRPCVSEIVGSTSSPEPTLGCEITDFYPPNVSVTWLKLREGEQDDREEEVIEGGEMWGPIQTQPRLYRATATLKITATNQDKKKRGGGIICRVEHCSLQETIEKLWSNVDIVAPAIPPSISVCWSSEGVGVFSLLLKGGHPKVHKPGHSDEQTAERRRNGHAIKTKAAVTDPDAEGIEYIDEQVDVENNNIDRDEDTQSEVDEDSDEEMEEEPGALHINRVSVSKAPRENERARLRVSLEITHPALKLPVYRTWTEPNEEMSSSA</sequence>
<dbReference type="Proteomes" id="UP001057452">
    <property type="component" value="Chromosome 19"/>
</dbReference>
<gene>
    <name evidence="1" type="ORF">KUCAC02_027151</name>
</gene>
<reference evidence="1" key="1">
    <citation type="submission" date="2022-05" db="EMBL/GenBank/DDBJ databases">
        <title>Chromosome-level genome of Chaenocephalus aceratus.</title>
        <authorList>
            <person name="Park H."/>
        </authorList>
    </citation>
    <scope>NUCLEOTIDE SEQUENCE</scope>
    <source>
        <strain evidence="1">KU_202001</strain>
    </source>
</reference>